<dbReference type="Proteomes" id="UP000298180">
    <property type="component" value="Unassembled WGS sequence"/>
</dbReference>
<dbReference type="AlphaFoldDB" id="A0A4Z0BNX8"/>
<feature type="transmembrane region" description="Helical" evidence="1">
    <location>
        <begin position="6"/>
        <end position="37"/>
    </location>
</feature>
<evidence type="ECO:0000313" key="3">
    <source>
        <dbReference type="Proteomes" id="UP000298180"/>
    </source>
</evidence>
<gene>
    <name evidence="2" type="ORF">EZ313_18860</name>
</gene>
<keyword evidence="1" id="KW-0472">Membrane</keyword>
<keyword evidence="1" id="KW-0812">Transmembrane</keyword>
<evidence type="ECO:0000313" key="2">
    <source>
        <dbReference type="EMBL" id="TFZ00521.1"/>
    </source>
</evidence>
<name>A0A4Z0BNX8_9BURK</name>
<organism evidence="2 3">
    <name type="scientific">Ramlibacter henchirensis</name>
    <dbReference type="NCBI Taxonomy" id="204072"/>
    <lineage>
        <taxon>Bacteria</taxon>
        <taxon>Pseudomonadati</taxon>
        <taxon>Pseudomonadota</taxon>
        <taxon>Betaproteobacteria</taxon>
        <taxon>Burkholderiales</taxon>
        <taxon>Comamonadaceae</taxon>
        <taxon>Ramlibacter</taxon>
    </lineage>
</organism>
<proteinExistence type="predicted"/>
<keyword evidence="1" id="KW-1133">Transmembrane helix</keyword>
<sequence>MPAFLAFLIHLLALAAGMVFTVGMLVVSFVGAALWLLHSGWVRLGGRPVWSFLLARRRGANRAWTEHVRPERRFVPQRVRVPVRDITDVDPK</sequence>
<protein>
    <submittedName>
        <fullName evidence="2">Uncharacterized protein</fullName>
    </submittedName>
</protein>
<accession>A0A4Z0BNX8</accession>
<keyword evidence="3" id="KW-1185">Reference proteome</keyword>
<evidence type="ECO:0000256" key="1">
    <source>
        <dbReference type="SAM" id="Phobius"/>
    </source>
</evidence>
<comment type="caution">
    <text evidence="2">The sequence shown here is derived from an EMBL/GenBank/DDBJ whole genome shotgun (WGS) entry which is preliminary data.</text>
</comment>
<reference evidence="2 3" key="1">
    <citation type="submission" date="2019-03" db="EMBL/GenBank/DDBJ databases">
        <title>Ramlibacter henchirensis DSM 14656, whole genome shotgun sequence.</title>
        <authorList>
            <person name="Zhang X."/>
            <person name="Feng G."/>
            <person name="Zhu H."/>
        </authorList>
    </citation>
    <scope>NUCLEOTIDE SEQUENCE [LARGE SCALE GENOMIC DNA]</scope>
    <source>
        <strain evidence="2 3">DSM 14656</strain>
    </source>
</reference>
<dbReference type="OrthoDB" id="8795784at2"/>
<dbReference type="RefSeq" id="WP_135264861.1">
    <property type="nucleotide sequence ID" value="NZ_SMLM01000003.1"/>
</dbReference>
<dbReference type="EMBL" id="SMLM01000003">
    <property type="protein sequence ID" value="TFZ00521.1"/>
    <property type="molecule type" value="Genomic_DNA"/>
</dbReference>